<organism evidence="4 5">
    <name type="scientific">Methylobacterium currus</name>
    <dbReference type="NCBI Taxonomy" id="2051553"/>
    <lineage>
        <taxon>Bacteria</taxon>
        <taxon>Pseudomonadati</taxon>
        <taxon>Pseudomonadota</taxon>
        <taxon>Alphaproteobacteria</taxon>
        <taxon>Hyphomicrobiales</taxon>
        <taxon>Methylobacteriaceae</taxon>
        <taxon>Methylobacterium</taxon>
    </lineage>
</organism>
<reference evidence="4 5" key="1">
    <citation type="submission" date="2018-04" db="EMBL/GenBank/DDBJ databases">
        <title>Methylobacterium sp. PR1016A genome.</title>
        <authorList>
            <person name="Park W."/>
        </authorList>
    </citation>
    <scope>NUCLEOTIDE SEQUENCE [LARGE SCALE GENOMIC DNA]</scope>
    <source>
        <strain evidence="4 5">PR1016A</strain>
    </source>
</reference>
<comment type="similarity">
    <text evidence="1">Belongs to the FAH family.</text>
</comment>
<evidence type="ECO:0000313" key="5">
    <source>
        <dbReference type="Proteomes" id="UP000244755"/>
    </source>
</evidence>
<evidence type="ECO:0000259" key="3">
    <source>
        <dbReference type="Pfam" id="PF01557"/>
    </source>
</evidence>
<dbReference type="PANTHER" id="PTHR42796:SF4">
    <property type="entry name" value="FUMARYLACETOACETATE HYDROLASE DOMAIN-CONTAINING PROTEIN 2A"/>
    <property type="match status" value="1"/>
</dbReference>
<dbReference type="InterPro" id="IPR036663">
    <property type="entry name" value="Fumarylacetoacetase_C_sf"/>
</dbReference>
<dbReference type="Pfam" id="PF01557">
    <property type="entry name" value="FAA_hydrolase"/>
    <property type="match status" value="1"/>
</dbReference>
<accession>A0A2R4WFV9</accession>
<dbReference type="PANTHER" id="PTHR42796">
    <property type="entry name" value="FUMARYLACETOACETATE HYDROLASE DOMAIN-CONTAINING PROTEIN 2A-RELATED"/>
    <property type="match status" value="1"/>
</dbReference>
<dbReference type="AlphaFoldDB" id="A0A2R4WFV9"/>
<keyword evidence="2" id="KW-0479">Metal-binding</keyword>
<protein>
    <submittedName>
        <fullName evidence="4">FAA hydrolase family protein</fullName>
    </submittedName>
</protein>
<gene>
    <name evidence="4" type="ORF">DA075_05275</name>
</gene>
<sequence>MKLLRYGPAGQEKPGLLDAEGRIRDLSGHLADLGPDALGPEALARLAAIDPGSLPVVEGAPRLGTPVADVGKFIAIGLNFADHAAESNLPVPKEPIVFMKAISSLSGPNDAVMLPKDSVKSDWEVELGIVIGRRASYVEEAQALDHVAGYCLVNDVSEREYQIERGGTWDKGKGCDTFGPVGPWLVTSDEVGDPQALDMWLDLNGRRMQTGNTRTMIFTCAQIVAYVSRFMTLMPGDIITTGTPPGVGMGMKPEPVFLKAGDVMTLGIEKLGEQRQDVTAWQRREA</sequence>
<keyword evidence="4" id="KW-0378">Hydrolase</keyword>
<dbReference type="Proteomes" id="UP000244755">
    <property type="component" value="Chromosome 1"/>
</dbReference>
<dbReference type="SUPFAM" id="SSF56529">
    <property type="entry name" value="FAH"/>
    <property type="match status" value="1"/>
</dbReference>
<dbReference type="GO" id="GO:0016787">
    <property type="term" value="F:hydrolase activity"/>
    <property type="evidence" value="ECO:0007669"/>
    <property type="project" value="UniProtKB-KW"/>
</dbReference>
<dbReference type="Gene3D" id="3.90.850.10">
    <property type="entry name" value="Fumarylacetoacetase-like, C-terminal domain"/>
    <property type="match status" value="1"/>
</dbReference>
<dbReference type="RefSeq" id="WP_099952326.1">
    <property type="nucleotide sequence ID" value="NZ_CP028843.1"/>
</dbReference>
<dbReference type="GO" id="GO:0046872">
    <property type="term" value="F:metal ion binding"/>
    <property type="evidence" value="ECO:0007669"/>
    <property type="project" value="UniProtKB-KW"/>
</dbReference>
<proteinExistence type="inferred from homology"/>
<keyword evidence="5" id="KW-1185">Reference proteome</keyword>
<dbReference type="KEGG" id="mee:DA075_05275"/>
<dbReference type="InterPro" id="IPR051121">
    <property type="entry name" value="FAH"/>
</dbReference>
<dbReference type="InterPro" id="IPR011234">
    <property type="entry name" value="Fumarylacetoacetase-like_C"/>
</dbReference>
<feature type="domain" description="Fumarylacetoacetase-like C-terminal" evidence="3">
    <location>
        <begin position="72"/>
        <end position="278"/>
    </location>
</feature>
<dbReference type="GO" id="GO:0044281">
    <property type="term" value="P:small molecule metabolic process"/>
    <property type="evidence" value="ECO:0007669"/>
    <property type="project" value="UniProtKB-ARBA"/>
</dbReference>
<evidence type="ECO:0000256" key="1">
    <source>
        <dbReference type="ARBA" id="ARBA00010211"/>
    </source>
</evidence>
<evidence type="ECO:0000313" key="4">
    <source>
        <dbReference type="EMBL" id="AWB20421.1"/>
    </source>
</evidence>
<dbReference type="OrthoDB" id="5197601at2"/>
<evidence type="ECO:0000256" key="2">
    <source>
        <dbReference type="ARBA" id="ARBA00022723"/>
    </source>
</evidence>
<name>A0A2R4WFV9_9HYPH</name>
<dbReference type="EMBL" id="CP028843">
    <property type="protein sequence ID" value="AWB20421.1"/>
    <property type="molecule type" value="Genomic_DNA"/>
</dbReference>
<dbReference type="FunFam" id="3.90.850.10:FF:000012">
    <property type="entry name" value="Putative 2-hydroxyhepta-2,4-diene-1,7-dioate isomerase"/>
    <property type="match status" value="1"/>
</dbReference>